<evidence type="ECO:0000256" key="2">
    <source>
        <dbReference type="ARBA" id="ARBA00022723"/>
    </source>
</evidence>
<comment type="caution">
    <text evidence="8">The sequence shown here is derived from an EMBL/GenBank/DDBJ whole genome shotgun (WGS) entry which is preliminary data.</text>
</comment>
<keyword evidence="3 8" id="KW-0255">Endonuclease</keyword>
<evidence type="ECO:0000256" key="3">
    <source>
        <dbReference type="ARBA" id="ARBA00022759"/>
    </source>
</evidence>
<sequence>MKALHSLFLAAALAPALLSVSAPAHAWGAQGHRLVAEVADARLNPTARAEVDRLLATEPDATLASIAPWADQLRAKDPGLGRRSAGWHYVNIAEDNCHYEAPKHCKNGNCIVEALKAQSAILGDRSLTDGERLQALKFVVHLVGDIHQPMHAGYAHDKGGNDFQLQFGNRGTNLHSLWDSGMLNTRKLDDAGYLPLLQSQRAPKLARQSNPQRDPQTWAEASCRISMQAGVYPATRKIGDEYTERYRPLAEAQLRLAGENLAQLLNRVLGTR</sequence>
<dbReference type="Gene3D" id="1.10.575.10">
    <property type="entry name" value="P1 Nuclease"/>
    <property type="match status" value="1"/>
</dbReference>
<dbReference type="EMBL" id="AJLO02000022">
    <property type="protein sequence ID" value="KOE99327.1"/>
    <property type="molecule type" value="Genomic_DNA"/>
</dbReference>
<dbReference type="GO" id="GO:0006308">
    <property type="term" value="P:DNA catabolic process"/>
    <property type="evidence" value="ECO:0007669"/>
    <property type="project" value="InterPro"/>
</dbReference>
<keyword evidence="7" id="KW-0732">Signal</keyword>
<dbReference type="OrthoDB" id="267579at2"/>
<proteinExistence type="predicted"/>
<evidence type="ECO:0000256" key="1">
    <source>
        <dbReference type="ARBA" id="ARBA00022722"/>
    </source>
</evidence>
<keyword evidence="6" id="KW-0325">Glycoprotein</keyword>
<feature type="signal peptide" evidence="7">
    <location>
        <begin position="1"/>
        <end position="26"/>
    </location>
</feature>
<dbReference type="AlphaFoldDB" id="A0A0L8AAB3"/>
<accession>A0A0L8AAB3</accession>
<dbReference type="InterPro" id="IPR003154">
    <property type="entry name" value="S1/P1nuclease"/>
</dbReference>
<dbReference type="GO" id="GO:0004519">
    <property type="term" value="F:endonuclease activity"/>
    <property type="evidence" value="ECO:0007669"/>
    <property type="project" value="UniProtKB-KW"/>
</dbReference>
<organism evidence="8 9">
    <name type="scientific">Stenotrophomonas geniculata N1</name>
    <dbReference type="NCBI Taxonomy" id="1167641"/>
    <lineage>
        <taxon>Bacteria</taxon>
        <taxon>Pseudomonadati</taxon>
        <taxon>Pseudomonadota</taxon>
        <taxon>Gammaproteobacteria</taxon>
        <taxon>Lysobacterales</taxon>
        <taxon>Lysobacteraceae</taxon>
        <taxon>Stenotrophomonas</taxon>
    </lineage>
</organism>
<dbReference type="Pfam" id="PF02265">
    <property type="entry name" value="S1-P1_nuclease"/>
    <property type="match status" value="1"/>
</dbReference>
<evidence type="ECO:0000256" key="4">
    <source>
        <dbReference type="ARBA" id="ARBA00022801"/>
    </source>
</evidence>
<gene>
    <name evidence="8" type="ORF">W7K_10470</name>
</gene>
<dbReference type="RefSeq" id="WP_010484081.1">
    <property type="nucleotide sequence ID" value="NZ_AJLO02000022.1"/>
</dbReference>
<keyword evidence="2" id="KW-0479">Metal-binding</keyword>
<reference evidence="8 9" key="1">
    <citation type="journal article" date="2012" name="J. Bacteriol.">
        <title>Genome sequence of a novel nicotine-degrading strain, Pseudomonas geniculata N1.</title>
        <authorList>
            <person name="Tang H."/>
            <person name="Yu H."/>
            <person name="Tai C."/>
            <person name="Huang K."/>
            <person name="Liu Y."/>
            <person name="Wang L."/>
            <person name="Yao Y."/>
            <person name="Wu G."/>
            <person name="Xu P."/>
        </authorList>
    </citation>
    <scope>NUCLEOTIDE SEQUENCE [LARGE SCALE GENOMIC DNA]</scope>
    <source>
        <strain evidence="8 9">N1</strain>
    </source>
</reference>
<dbReference type="GO" id="GO:0016788">
    <property type="term" value="F:hydrolase activity, acting on ester bonds"/>
    <property type="evidence" value="ECO:0007669"/>
    <property type="project" value="InterPro"/>
</dbReference>
<dbReference type="GO" id="GO:0003676">
    <property type="term" value="F:nucleic acid binding"/>
    <property type="evidence" value="ECO:0007669"/>
    <property type="project" value="InterPro"/>
</dbReference>
<evidence type="ECO:0000256" key="5">
    <source>
        <dbReference type="ARBA" id="ARBA00023157"/>
    </source>
</evidence>
<evidence type="ECO:0000256" key="6">
    <source>
        <dbReference type="ARBA" id="ARBA00023180"/>
    </source>
</evidence>
<dbReference type="PANTHER" id="PTHR33146">
    <property type="entry name" value="ENDONUCLEASE 4"/>
    <property type="match status" value="1"/>
</dbReference>
<keyword evidence="1" id="KW-0540">Nuclease</keyword>
<keyword evidence="4" id="KW-0378">Hydrolase</keyword>
<dbReference type="CDD" id="cd11010">
    <property type="entry name" value="S1-P1_nuclease"/>
    <property type="match status" value="1"/>
</dbReference>
<keyword evidence="5" id="KW-1015">Disulfide bond</keyword>
<dbReference type="InterPro" id="IPR008947">
    <property type="entry name" value="PLipase_C/P1_nuclease_dom_sf"/>
</dbReference>
<dbReference type="SUPFAM" id="SSF48537">
    <property type="entry name" value="Phospholipase C/P1 nuclease"/>
    <property type="match status" value="1"/>
</dbReference>
<evidence type="ECO:0000313" key="8">
    <source>
        <dbReference type="EMBL" id="KOE99327.1"/>
    </source>
</evidence>
<protein>
    <submittedName>
        <fullName evidence="8">Endonuclease</fullName>
    </submittedName>
</protein>
<dbReference type="PANTHER" id="PTHR33146:SF26">
    <property type="entry name" value="ENDONUCLEASE 4"/>
    <property type="match status" value="1"/>
</dbReference>
<evidence type="ECO:0000256" key="7">
    <source>
        <dbReference type="SAM" id="SignalP"/>
    </source>
</evidence>
<dbReference type="GO" id="GO:0046872">
    <property type="term" value="F:metal ion binding"/>
    <property type="evidence" value="ECO:0007669"/>
    <property type="project" value="UniProtKB-KW"/>
</dbReference>
<feature type="chain" id="PRO_5005580105" evidence="7">
    <location>
        <begin position="27"/>
        <end position="272"/>
    </location>
</feature>
<evidence type="ECO:0000313" key="9">
    <source>
        <dbReference type="Proteomes" id="UP000036890"/>
    </source>
</evidence>
<dbReference type="Proteomes" id="UP000036890">
    <property type="component" value="Unassembled WGS sequence"/>
</dbReference>
<name>A0A0L8AAB3_9GAMM</name>